<proteinExistence type="predicted"/>
<dbReference type="HOGENOM" id="CLU_572100_0_0_6"/>
<dbReference type="Proteomes" id="UP000008793">
    <property type="component" value="Chromosome"/>
</dbReference>
<protein>
    <submittedName>
        <fullName evidence="2">Uncharacterized protein</fullName>
    </submittedName>
</protein>
<evidence type="ECO:0000313" key="2">
    <source>
        <dbReference type="EMBL" id="CAX61469.1"/>
    </source>
</evidence>
<dbReference type="RefSeq" id="WP_013203952.1">
    <property type="nucleotide sequence ID" value="NC_014306.1"/>
</dbReference>
<feature type="transmembrane region" description="Helical" evidence="1">
    <location>
        <begin position="20"/>
        <end position="39"/>
    </location>
</feature>
<evidence type="ECO:0000256" key="1">
    <source>
        <dbReference type="SAM" id="Phobius"/>
    </source>
</evidence>
<keyword evidence="1" id="KW-0812">Transmembrane</keyword>
<dbReference type="STRING" id="634500.EbC_39380"/>
<keyword evidence="3" id="KW-1185">Reference proteome</keyword>
<name>D8MXB2_ERWBE</name>
<feature type="transmembrane region" description="Helical" evidence="1">
    <location>
        <begin position="54"/>
        <end position="75"/>
    </location>
</feature>
<dbReference type="eggNOG" id="ENOG5033R8N">
    <property type="taxonomic scope" value="Bacteria"/>
</dbReference>
<keyword evidence="1" id="KW-0472">Membrane</keyword>
<feature type="transmembrane region" description="Helical" evidence="1">
    <location>
        <begin position="438"/>
        <end position="463"/>
    </location>
</feature>
<dbReference type="GeneID" id="90514635"/>
<evidence type="ECO:0000313" key="3">
    <source>
        <dbReference type="Proteomes" id="UP000008793"/>
    </source>
</evidence>
<keyword evidence="1" id="KW-1133">Transmembrane helix</keyword>
<dbReference type="EMBL" id="FP236843">
    <property type="protein sequence ID" value="CAX61469.1"/>
    <property type="molecule type" value="Genomic_DNA"/>
</dbReference>
<sequence length="479" mass="53351">MGWSVPQAAPKKKPAVWSPWICVFIFLLNFALALAWVLSDTPSTGLYTLSSGHYLPLTGFTLIGILSCLSLYLLLWEWGALIYYNWAHWQANTNTAWQKWAHQHLHIVASTNFTTSQDLYPQIAGLSHPEYDQDEPAILLFPDDVAPPGIYRFEVLCRHILTSFETAIKVMHFSRQRAFRLYVQTQTEVTGTHVLYLEELWKTLYPELELQIKPVAPQASLGTLAGCLDSQMPSIVIAMHYYDGVEEKPLSEIASGLLLSPATLLKPDAQKRAPELFRAMPLNLNKLPEELQELRDMSQQPAEALRLVWFSGLNNSLRQKLNATVHDLKLPLRTEAPMGGQLDFDKSCEGYGPVAGWLMVGAAAEMINHGQGSQWVLAGSEESAWAVVIGTKAPVPSDYHGKLPADVYPAGCLVASLLFNLVLFWSLGHAFPGWMFSFWGAVTLIVSLVVTIIGSVIGLRIMLNRLLEPHFIRSSQQGS</sequence>
<feature type="transmembrane region" description="Helical" evidence="1">
    <location>
        <begin position="407"/>
        <end position="426"/>
    </location>
</feature>
<organism evidence="3">
    <name type="scientific">Erwinia billingiae (strain Eb661)</name>
    <dbReference type="NCBI Taxonomy" id="634500"/>
    <lineage>
        <taxon>Bacteria</taxon>
        <taxon>Pseudomonadati</taxon>
        <taxon>Pseudomonadota</taxon>
        <taxon>Gammaproteobacteria</taxon>
        <taxon>Enterobacterales</taxon>
        <taxon>Erwiniaceae</taxon>
        <taxon>Erwinia</taxon>
    </lineage>
</organism>
<dbReference type="AlphaFoldDB" id="D8MXB2"/>
<reference evidence="2 3" key="1">
    <citation type="journal article" date="2010" name="BMC Genomics">
        <title>Genome comparison of the epiphytic bacteria Erwinia billingiae and E. tasmaniensis with the pear pathogen E. pyrifoliae.</title>
        <authorList>
            <person name="Kube M."/>
            <person name="Migdoll A.M."/>
            <person name="Gehring I."/>
            <person name="Heitmann K."/>
            <person name="Mayer Y."/>
            <person name="Kuhl H."/>
            <person name="Knaust F."/>
            <person name="Geider K."/>
            <person name="Reinhardt R."/>
        </authorList>
    </citation>
    <scope>NUCLEOTIDE SEQUENCE [LARGE SCALE GENOMIC DNA]</scope>
    <source>
        <strain evidence="2 3">Eb661</strain>
    </source>
</reference>
<accession>D8MXB2</accession>
<dbReference type="KEGG" id="ebi:EbC_39380"/>
<gene>
    <name evidence="2" type="ordered locus">EbC_39380</name>
</gene>